<comment type="caution">
    <text evidence="2">The sequence shown here is derived from an EMBL/GenBank/DDBJ whole genome shotgun (WGS) entry which is preliminary data.</text>
</comment>
<name>A0A7W8L2V4_9BURK</name>
<sequence length="186" mass="21030">MDHSENPCQPAGARDDSTVALAPNSLQRRVDQAEADVRRLTEQLRGKERQLSDMGKALLRTVAVHHAIEERQEQELESLRAMAPSWRTLQCACEEQSEHSYGITVRLPFITEILSGMFDVMQIFWSDYDENNPPKSSVVARAIDERLNLKAQPDGEASRSAQTYASAIRPDWLKENAGSRYSRSRS</sequence>
<evidence type="ECO:0000256" key="1">
    <source>
        <dbReference type="SAM" id="MobiDB-lite"/>
    </source>
</evidence>
<proteinExistence type="predicted"/>
<protein>
    <submittedName>
        <fullName evidence="2">Uncharacterized protein</fullName>
    </submittedName>
</protein>
<dbReference type="Proteomes" id="UP000592820">
    <property type="component" value="Unassembled WGS sequence"/>
</dbReference>
<reference evidence="2 3" key="1">
    <citation type="submission" date="2020-08" db="EMBL/GenBank/DDBJ databases">
        <title>Genomic Encyclopedia of Type Strains, Phase IV (KMG-V): Genome sequencing to study the core and pangenomes of soil and plant-associated prokaryotes.</title>
        <authorList>
            <person name="Whitman W."/>
        </authorList>
    </citation>
    <scope>NUCLEOTIDE SEQUENCE [LARGE SCALE GENOMIC DNA]</scope>
    <source>
        <strain evidence="2 3">JPY162</strain>
    </source>
</reference>
<dbReference type="EMBL" id="JACHDE010000002">
    <property type="protein sequence ID" value="MBB5399365.1"/>
    <property type="molecule type" value="Genomic_DNA"/>
</dbReference>
<accession>A0A7W8L2V4</accession>
<evidence type="ECO:0000313" key="3">
    <source>
        <dbReference type="Proteomes" id="UP000592820"/>
    </source>
</evidence>
<evidence type="ECO:0000313" key="2">
    <source>
        <dbReference type="EMBL" id="MBB5399365.1"/>
    </source>
</evidence>
<organism evidence="2 3">
    <name type="scientific">Paraburkholderia youngii</name>
    <dbReference type="NCBI Taxonomy" id="2782701"/>
    <lineage>
        <taxon>Bacteria</taxon>
        <taxon>Pseudomonadati</taxon>
        <taxon>Pseudomonadota</taxon>
        <taxon>Betaproteobacteria</taxon>
        <taxon>Burkholderiales</taxon>
        <taxon>Burkholderiaceae</taxon>
        <taxon>Paraburkholderia</taxon>
    </lineage>
</organism>
<dbReference type="AlphaFoldDB" id="A0A7W8L2V4"/>
<gene>
    <name evidence="2" type="ORF">HDG41_001404</name>
</gene>
<feature type="region of interest" description="Disordered" evidence="1">
    <location>
        <begin position="1"/>
        <end position="26"/>
    </location>
</feature>